<reference evidence="3" key="1">
    <citation type="journal article" date="2023" name="Science">
        <title>Genome structures resolve the early diversification of teleost fishes.</title>
        <authorList>
            <person name="Parey E."/>
            <person name="Louis A."/>
            <person name="Montfort J."/>
            <person name="Bouchez O."/>
            <person name="Roques C."/>
            <person name="Iampietro C."/>
            <person name="Lluch J."/>
            <person name="Castinel A."/>
            <person name="Donnadieu C."/>
            <person name="Desvignes T."/>
            <person name="Floi Bucao C."/>
            <person name="Jouanno E."/>
            <person name="Wen M."/>
            <person name="Mejri S."/>
            <person name="Dirks R."/>
            <person name="Jansen H."/>
            <person name="Henkel C."/>
            <person name="Chen W.J."/>
            <person name="Zahm M."/>
            <person name="Cabau C."/>
            <person name="Klopp C."/>
            <person name="Thompson A.W."/>
            <person name="Robinson-Rechavi M."/>
            <person name="Braasch I."/>
            <person name="Lecointre G."/>
            <person name="Bobe J."/>
            <person name="Postlethwait J.H."/>
            <person name="Berthelot C."/>
            <person name="Roest Crollius H."/>
            <person name="Guiguen Y."/>
        </authorList>
    </citation>
    <scope>NUCLEOTIDE SEQUENCE</scope>
    <source>
        <strain evidence="3">WJC10195</strain>
    </source>
</reference>
<keyword evidence="2" id="KW-0732">Signal</keyword>
<evidence type="ECO:0000256" key="1">
    <source>
        <dbReference type="SAM" id="MobiDB-lite"/>
    </source>
</evidence>
<comment type="caution">
    <text evidence="3">The sequence shown here is derived from an EMBL/GenBank/DDBJ whole genome shotgun (WGS) entry which is preliminary data.</text>
</comment>
<keyword evidence="4" id="KW-1185">Reference proteome</keyword>
<dbReference type="AlphaFoldDB" id="A0A9Q1G8C8"/>
<gene>
    <name evidence="3" type="ORF">SKAU_G00076910</name>
</gene>
<proteinExistence type="predicted"/>
<dbReference type="Proteomes" id="UP001152622">
    <property type="component" value="Chromosome 2"/>
</dbReference>
<name>A0A9Q1G8C8_SYNKA</name>
<protein>
    <recommendedName>
        <fullName evidence="5">Secreted protein</fullName>
    </recommendedName>
</protein>
<sequence>MRQEAEDGHFLILLLLRLFMGAYTASDSSAPNLQTQTAPETDEHPLDTPSAKEGSQWRWSLLAQCLKQDCSAIALLGRGTLGQLTDRYRLKWLQLFRVA</sequence>
<accession>A0A9Q1G8C8</accession>
<organism evidence="3 4">
    <name type="scientific">Synaphobranchus kaupii</name>
    <name type="common">Kaup's arrowtooth eel</name>
    <dbReference type="NCBI Taxonomy" id="118154"/>
    <lineage>
        <taxon>Eukaryota</taxon>
        <taxon>Metazoa</taxon>
        <taxon>Chordata</taxon>
        <taxon>Craniata</taxon>
        <taxon>Vertebrata</taxon>
        <taxon>Euteleostomi</taxon>
        <taxon>Actinopterygii</taxon>
        <taxon>Neopterygii</taxon>
        <taxon>Teleostei</taxon>
        <taxon>Anguilliformes</taxon>
        <taxon>Synaphobranchidae</taxon>
        <taxon>Synaphobranchus</taxon>
    </lineage>
</organism>
<dbReference type="EMBL" id="JAINUF010000002">
    <property type="protein sequence ID" value="KAJ8377111.1"/>
    <property type="molecule type" value="Genomic_DNA"/>
</dbReference>
<feature type="chain" id="PRO_5040259746" description="Secreted protein" evidence="2">
    <location>
        <begin position="25"/>
        <end position="99"/>
    </location>
</feature>
<feature type="signal peptide" evidence="2">
    <location>
        <begin position="1"/>
        <end position="24"/>
    </location>
</feature>
<feature type="compositionally biased region" description="Polar residues" evidence="1">
    <location>
        <begin position="27"/>
        <end position="39"/>
    </location>
</feature>
<evidence type="ECO:0000313" key="3">
    <source>
        <dbReference type="EMBL" id="KAJ8377111.1"/>
    </source>
</evidence>
<evidence type="ECO:0008006" key="5">
    <source>
        <dbReference type="Google" id="ProtNLM"/>
    </source>
</evidence>
<evidence type="ECO:0000313" key="4">
    <source>
        <dbReference type="Proteomes" id="UP001152622"/>
    </source>
</evidence>
<evidence type="ECO:0000256" key="2">
    <source>
        <dbReference type="SAM" id="SignalP"/>
    </source>
</evidence>
<feature type="region of interest" description="Disordered" evidence="1">
    <location>
        <begin position="27"/>
        <end position="53"/>
    </location>
</feature>